<proteinExistence type="inferred from homology"/>
<organism evidence="7 8">
    <name type="scientific">Marine Group III euryarchaeote CG-Bathy1</name>
    <dbReference type="NCBI Taxonomy" id="1889001"/>
    <lineage>
        <taxon>Archaea</taxon>
        <taxon>Methanobacteriati</taxon>
        <taxon>Thermoplasmatota</taxon>
        <taxon>Thermoplasmata</taxon>
        <taxon>Candidatus Thermoprofundales</taxon>
    </lineage>
</organism>
<evidence type="ECO:0000313" key="8">
    <source>
        <dbReference type="Proteomes" id="UP000183815"/>
    </source>
</evidence>
<keyword evidence="4" id="KW-0963">Cytoplasm</keyword>
<dbReference type="SUPFAM" id="SSF159065">
    <property type="entry name" value="Dom34/Pelota N-terminal domain-like"/>
    <property type="match status" value="1"/>
</dbReference>
<dbReference type="InterPro" id="IPR004405">
    <property type="entry name" value="TF_pelota"/>
</dbReference>
<dbReference type="Proteomes" id="UP000183815">
    <property type="component" value="Unassembled WGS sequence"/>
</dbReference>
<dbReference type="InterPro" id="IPR058547">
    <property type="entry name" value="Pelota_N"/>
</dbReference>
<evidence type="ECO:0000256" key="2">
    <source>
        <dbReference type="ARBA" id="ARBA00004496"/>
    </source>
</evidence>
<dbReference type="GO" id="GO:0070966">
    <property type="term" value="P:nuclear-transcribed mRNA catabolic process, no-go decay"/>
    <property type="evidence" value="ECO:0007669"/>
    <property type="project" value="InterPro"/>
</dbReference>
<keyword evidence="5" id="KW-0479">Metal-binding</keyword>
<dbReference type="GO" id="GO:0046872">
    <property type="term" value="F:metal ion binding"/>
    <property type="evidence" value="ECO:0007669"/>
    <property type="project" value="UniProtKB-KW"/>
</dbReference>
<dbReference type="GO" id="GO:0005737">
    <property type="term" value="C:cytoplasm"/>
    <property type="evidence" value="ECO:0007669"/>
    <property type="project" value="UniProtKB-SubCell"/>
</dbReference>
<protein>
    <submittedName>
        <fullName evidence="7">mRNA surveillance protein pelota</fullName>
    </submittedName>
</protein>
<comment type="caution">
    <text evidence="7">The sequence shown here is derived from an EMBL/GenBank/DDBJ whole genome shotgun (WGS) entry which is preliminary data.</text>
</comment>
<dbReference type="InterPro" id="IPR038069">
    <property type="entry name" value="Pelota/DOM34_N"/>
</dbReference>
<dbReference type="AlphaFoldDB" id="A0A1J5TJZ4"/>
<sequence>MQHPDDLYYLNLIIENEDMLTAFTERRESKQADKIRTERGVKKKMNLTISVEDKEYQNFDQRLRCHGKIIEGAQDVGNYHSLILKAGDDFVLGKKMWMPHHERMFSKAKKASFRAIAINVETDAIVFAELRTFGLRELKTINRAGGGKRKGGETQKSFFERGLEQLKEIYNSREMLIILGPGFPKEDFIRTCKEKDPDIVDKYQTETVGQGGMNGINEALKSGKITNKMETIELEKELTIMEELKTSIYKDFATYGWAEVKEKIENGAAEKVIMLDTEIHRKKGIEMLALCERNRIEIIEISNHHEGGQMLEGLGKVACLLRYKAG</sequence>
<dbReference type="PANTHER" id="PTHR10853">
    <property type="entry name" value="PELOTA"/>
    <property type="match status" value="1"/>
</dbReference>
<dbReference type="PANTHER" id="PTHR10853:SF0">
    <property type="entry name" value="PROTEIN PELOTA HOMOLOG"/>
    <property type="match status" value="1"/>
</dbReference>
<evidence type="ECO:0000256" key="4">
    <source>
        <dbReference type="ARBA" id="ARBA00022490"/>
    </source>
</evidence>
<evidence type="ECO:0000259" key="6">
    <source>
        <dbReference type="SMART" id="SM01194"/>
    </source>
</evidence>
<dbReference type="SUPFAM" id="SSF55315">
    <property type="entry name" value="L30e-like"/>
    <property type="match status" value="1"/>
</dbReference>
<accession>A0A1J5TJZ4</accession>
<dbReference type="SMART" id="SM01194">
    <property type="entry name" value="eRF1_1"/>
    <property type="match status" value="1"/>
</dbReference>
<name>A0A1J5TJZ4_9ARCH</name>
<dbReference type="EMBL" id="MIYU01000012">
    <property type="protein sequence ID" value="OIR16621.1"/>
    <property type="molecule type" value="Genomic_DNA"/>
</dbReference>
<dbReference type="Gene3D" id="3.30.420.60">
    <property type="entry name" value="eRF1 domain 2"/>
    <property type="match status" value="1"/>
</dbReference>
<feature type="domain" description="eRF1/Pelota-like N-terminal" evidence="6">
    <location>
        <begin position="1"/>
        <end position="110"/>
    </location>
</feature>
<dbReference type="Gene3D" id="3.30.1330.30">
    <property type="match status" value="1"/>
</dbReference>
<comment type="cofactor">
    <cofactor evidence="1">
        <name>a divalent metal cation</name>
        <dbReference type="ChEBI" id="CHEBI:60240"/>
    </cofactor>
</comment>
<dbReference type="InterPro" id="IPR042226">
    <property type="entry name" value="eFR1_2_sf"/>
</dbReference>
<dbReference type="GO" id="GO:0070481">
    <property type="term" value="P:nuclear-transcribed mRNA catabolic process, non-stop decay"/>
    <property type="evidence" value="ECO:0007669"/>
    <property type="project" value="InterPro"/>
</dbReference>
<evidence type="ECO:0000256" key="3">
    <source>
        <dbReference type="ARBA" id="ARBA00009504"/>
    </source>
</evidence>
<dbReference type="InterPro" id="IPR005142">
    <property type="entry name" value="eRF1_3"/>
</dbReference>
<evidence type="ECO:0000256" key="1">
    <source>
        <dbReference type="ARBA" id="ARBA00001968"/>
    </source>
</evidence>
<comment type="similarity">
    <text evidence="3">Belongs to the eukaryotic release factor 1 family. Pelota subfamily.</text>
</comment>
<dbReference type="InterPro" id="IPR029064">
    <property type="entry name" value="Ribosomal_eL30-like_sf"/>
</dbReference>
<reference evidence="7 8" key="1">
    <citation type="submission" date="2016-08" db="EMBL/GenBank/DDBJ databases">
        <title>New Insights into Marine Group III Euryarchaeota, from dark to light.</title>
        <authorList>
            <person name="Haro-Moreno J.M."/>
            <person name="Rodriguez-Valera F."/>
            <person name="Lopez-Garcia P."/>
            <person name="Moreira D."/>
            <person name="Martin-Cuadrado A.B."/>
        </authorList>
    </citation>
    <scope>NUCLEOTIDE SEQUENCE [LARGE SCALE GENOMIC DNA]</scope>
    <source>
        <strain evidence="7">CG-Bathy1</strain>
    </source>
</reference>
<dbReference type="InterPro" id="IPR005140">
    <property type="entry name" value="eRF1_Pelota-like_N"/>
</dbReference>
<evidence type="ECO:0000256" key="5">
    <source>
        <dbReference type="ARBA" id="ARBA00022723"/>
    </source>
</evidence>
<dbReference type="GO" id="GO:0032790">
    <property type="term" value="P:ribosome disassembly"/>
    <property type="evidence" value="ECO:0007669"/>
    <property type="project" value="TreeGrafter"/>
</dbReference>
<gene>
    <name evidence="7" type="ORF">BEU04_01410</name>
</gene>
<dbReference type="SUPFAM" id="SSF53137">
    <property type="entry name" value="Translational machinery components"/>
    <property type="match status" value="1"/>
</dbReference>
<dbReference type="Pfam" id="PF03465">
    <property type="entry name" value="eRF1_3"/>
    <property type="match status" value="1"/>
</dbReference>
<dbReference type="Pfam" id="PF26356">
    <property type="entry name" value="Pelota_N"/>
    <property type="match status" value="1"/>
</dbReference>
<evidence type="ECO:0000313" key="7">
    <source>
        <dbReference type="EMBL" id="OIR16621.1"/>
    </source>
</evidence>
<dbReference type="NCBIfam" id="TIGR00111">
    <property type="entry name" value="pelota"/>
    <property type="match status" value="1"/>
</dbReference>
<dbReference type="GO" id="GO:0071025">
    <property type="term" value="P:RNA surveillance"/>
    <property type="evidence" value="ECO:0007669"/>
    <property type="project" value="InterPro"/>
</dbReference>
<dbReference type="Gene3D" id="2.30.30.870">
    <property type="entry name" value="Pelota, domain A"/>
    <property type="match status" value="1"/>
</dbReference>
<dbReference type="GO" id="GO:0070651">
    <property type="term" value="P:nonfunctional rRNA decay"/>
    <property type="evidence" value="ECO:0007669"/>
    <property type="project" value="TreeGrafter"/>
</dbReference>
<comment type="subcellular location">
    <subcellularLocation>
        <location evidence="2">Cytoplasm</location>
    </subcellularLocation>
</comment>